<dbReference type="Gene3D" id="3.10.450.50">
    <property type="match status" value="1"/>
</dbReference>
<protein>
    <submittedName>
        <fullName evidence="1">Ketosteroid isomerase-like protein</fullName>
    </submittedName>
</protein>
<dbReference type="Proteomes" id="UP000533598">
    <property type="component" value="Unassembled WGS sequence"/>
</dbReference>
<reference evidence="1 2" key="1">
    <citation type="submission" date="2020-08" db="EMBL/GenBank/DDBJ databases">
        <title>Sequencing the genomes of 1000 actinobacteria strains.</title>
        <authorList>
            <person name="Klenk H.-P."/>
        </authorList>
    </citation>
    <scope>NUCLEOTIDE SEQUENCE [LARGE SCALE GENOMIC DNA]</scope>
    <source>
        <strain evidence="1 2">DSM 44230</strain>
    </source>
</reference>
<accession>A0A7W7CFA0</accession>
<proteinExistence type="predicted"/>
<organism evidence="1 2">
    <name type="scientific">Crossiella cryophila</name>
    <dbReference type="NCBI Taxonomy" id="43355"/>
    <lineage>
        <taxon>Bacteria</taxon>
        <taxon>Bacillati</taxon>
        <taxon>Actinomycetota</taxon>
        <taxon>Actinomycetes</taxon>
        <taxon>Pseudonocardiales</taxon>
        <taxon>Pseudonocardiaceae</taxon>
        <taxon>Crossiella</taxon>
    </lineage>
</organism>
<evidence type="ECO:0000313" key="1">
    <source>
        <dbReference type="EMBL" id="MBB4679907.1"/>
    </source>
</evidence>
<dbReference type="GO" id="GO:0016853">
    <property type="term" value="F:isomerase activity"/>
    <property type="evidence" value="ECO:0007669"/>
    <property type="project" value="UniProtKB-KW"/>
</dbReference>
<keyword evidence="2" id="KW-1185">Reference proteome</keyword>
<name>A0A7W7CFA0_9PSEU</name>
<comment type="caution">
    <text evidence="1">The sequence shown here is derived from an EMBL/GenBank/DDBJ whole genome shotgun (WGS) entry which is preliminary data.</text>
</comment>
<keyword evidence="1" id="KW-0413">Isomerase</keyword>
<dbReference type="AlphaFoldDB" id="A0A7W7CFA0"/>
<gene>
    <name evidence="1" type="ORF">HNR67_006025</name>
</gene>
<sequence>MRFFANDHCFVVEQRDGLIHRAREYADTARGHRQVFGLGYGGER</sequence>
<evidence type="ECO:0000313" key="2">
    <source>
        <dbReference type="Proteomes" id="UP000533598"/>
    </source>
</evidence>
<dbReference type="EMBL" id="JACHMH010000001">
    <property type="protein sequence ID" value="MBB4679907.1"/>
    <property type="molecule type" value="Genomic_DNA"/>
</dbReference>